<feature type="domain" description="RCK N-terminal" evidence="7">
    <location>
        <begin position="233"/>
        <end position="352"/>
    </location>
</feature>
<accession>A0ABW5CPB5</accession>
<sequence>MRIVICGAGQVGYGIAQRLAAEGHDLSVIDTAPALIERVRETIDARAIVGHGAHPEVLAEAGANEADMLIAVTLHDEVNMVACQVAHTIFEVPTKIGRIRSQSYLRSHVQDLFTDDAVPIDVIISPEVEVGEVILRRIAMPGAVDVVHFAGDAIVMVGIECQPDSPLLGVSLRDLSTRHADLGATTVGIVRGERLLIPDSETALQPGDLAYVVADGREIGRVLEIFGHKEPKAGRIVIAGGGSIGYYVARQMEKREMSTRLRVIEAGRERAMEISERLRQTIVLNGSALDHAILNEADADDADLMVAVTNDDQVNLLSSVMAKQLGCRSSLALVTDPTFQALTHTLGIDAYVNPRQVTISRVLQHVRRGRIRAVHSVQNGLAEIIEAEALETSPLVGQALKDLALPDGLRIGGICREGRFIRPVGETRIRAQDRVVIFAAAGAIRKVEQMFRVSLEFF</sequence>
<evidence type="ECO:0000256" key="2">
    <source>
        <dbReference type="ARBA" id="ARBA00022448"/>
    </source>
</evidence>
<dbReference type="Pfam" id="PF02080">
    <property type="entry name" value="TrkA_C"/>
    <property type="match status" value="2"/>
</dbReference>
<keyword evidence="2" id="KW-0813">Transport</keyword>
<dbReference type="NCBIfam" id="NF007031">
    <property type="entry name" value="PRK09496.1-2"/>
    <property type="match status" value="1"/>
</dbReference>
<dbReference type="NCBIfam" id="NF007039">
    <property type="entry name" value="PRK09496.3-2"/>
    <property type="match status" value="1"/>
</dbReference>
<dbReference type="Gene3D" id="3.40.50.720">
    <property type="entry name" value="NAD(P)-binding Rossmann-like Domain"/>
    <property type="match status" value="2"/>
</dbReference>
<dbReference type="InterPro" id="IPR006036">
    <property type="entry name" value="K_uptake_TrkA"/>
</dbReference>
<evidence type="ECO:0000256" key="3">
    <source>
        <dbReference type="ARBA" id="ARBA00022538"/>
    </source>
</evidence>
<organism evidence="9 10">
    <name type="scientific">Aureimonas populi</name>
    <dbReference type="NCBI Taxonomy" id="1701758"/>
    <lineage>
        <taxon>Bacteria</taxon>
        <taxon>Pseudomonadati</taxon>
        <taxon>Pseudomonadota</taxon>
        <taxon>Alphaproteobacteria</taxon>
        <taxon>Hyphomicrobiales</taxon>
        <taxon>Aurantimonadaceae</taxon>
        <taxon>Aureimonas</taxon>
    </lineage>
</organism>
<keyword evidence="10" id="KW-1185">Reference proteome</keyword>
<comment type="caution">
    <text evidence="9">The sequence shown here is derived from an EMBL/GenBank/DDBJ whole genome shotgun (WGS) entry which is preliminary data.</text>
</comment>
<evidence type="ECO:0000259" key="8">
    <source>
        <dbReference type="PROSITE" id="PS51202"/>
    </source>
</evidence>
<dbReference type="EMBL" id="JBHUIJ010000012">
    <property type="protein sequence ID" value="MFD2237863.1"/>
    <property type="molecule type" value="Genomic_DNA"/>
</dbReference>
<dbReference type="Gene3D" id="3.30.70.1450">
    <property type="entry name" value="Regulator of K+ conductance, C-terminal domain"/>
    <property type="match status" value="2"/>
</dbReference>
<dbReference type="NCBIfam" id="NF007030">
    <property type="entry name" value="PRK09496.1-1"/>
    <property type="match status" value="1"/>
</dbReference>
<dbReference type="PANTHER" id="PTHR43833:SF5">
    <property type="entry name" value="TRK SYSTEM POTASSIUM UPTAKE PROTEIN TRKA"/>
    <property type="match status" value="1"/>
</dbReference>
<feature type="domain" description="RCK C-terminal" evidence="8">
    <location>
        <begin position="372"/>
        <end position="453"/>
    </location>
</feature>
<evidence type="ECO:0000256" key="6">
    <source>
        <dbReference type="ARBA" id="ARBA00023065"/>
    </source>
</evidence>
<evidence type="ECO:0000313" key="9">
    <source>
        <dbReference type="EMBL" id="MFD2237863.1"/>
    </source>
</evidence>
<dbReference type="RefSeq" id="WP_209736298.1">
    <property type="nucleotide sequence ID" value="NZ_CP072611.1"/>
</dbReference>
<evidence type="ECO:0000256" key="1">
    <source>
        <dbReference type="ARBA" id="ARBA00017378"/>
    </source>
</evidence>
<gene>
    <name evidence="9" type="primary">trkA</name>
    <name evidence="9" type="ORF">ACFSKQ_10370</name>
</gene>
<keyword evidence="3" id="KW-0633">Potassium transport</keyword>
<dbReference type="NCBIfam" id="NF007032">
    <property type="entry name" value="PRK09496.1-4"/>
    <property type="match status" value="1"/>
</dbReference>
<evidence type="ECO:0000256" key="4">
    <source>
        <dbReference type="ARBA" id="ARBA00022958"/>
    </source>
</evidence>
<feature type="domain" description="RCK N-terminal" evidence="7">
    <location>
        <begin position="1"/>
        <end position="124"/>
    </location>
</feature>
<dbReference type="SUPFAM" id="SSF51735">
    <property type="entry name" value="NAD(P)-binding Rossmann-fold domains"/>
    <property type="match status" value="2"/>
</dbReference>
<evidence type="ECO:0000256" key="5">
    <source>
        <dbReference type="ARBA" id="ARBA00023027"/>
    </source>
</evidence>
<keyword evidence="5" id="KW-0520">NAD</keyword>
<keyword evidence="6" id="KW-0406">Ion transport</keyword>
<dbReference type="InterPro" id="IPR050721">
    <property type="entry name" value="Trk_Ktr_HKT_K-transport"/>
</dbReference>
<dbReference type="PANTHER" id="PTHR43833">
    <property type="entry name" value="POTASSIUM CHANNEL PROTEIN 2-RELATED-RELATED"/>
    <property type="match status" value="1"/>
</dbReference>
<dbReference type="InterPro" id="IPR036291">
    <property type="entry name" value="NAD(P)-bd_dom_sf"/>
</dbReference>
<dbReference type="InterPro" id="IPR003148">
    <property type="entry name" value="RCK_N"/>
</dbReference>
<dbReference type="Proteomes" id="UP001597371">
    <property type="component" value="Unassembled WGS sequence"/>
</dbReference>
<protein>
    <recommendedName>
        <fullName evidence="1">Trk system potassium uptake protein TrkA</fullName>
    </recommendedName>
</protein>
<dbReference type="PROSITE" id="PS51201">
    <property type="entry name" value="RCK_N"/>
    <property type="match status" value="2"/>
</dbReference>
<dbReference type="SUPFAM" id="SSF116726">
    <property type="entry name" value="TrkA C-terminal domain-like"/>
    <property type="match status" value="2"/>
</dbReference>
<dbReference type="InterPro" id="IPR006037">
    <property type="entry name" value="RCK_C"/>
</dbReference>
<name>A0ABW5CPB5_9HYPH</name>
<proteinExistence type="predicted"/>
<evidence type="ECO:0000313" key="10">
    <source>
        <dbReference type="Proteomes" id="UP001597371"/>
    </source>
</evidence>
<keyword evidence="4" id="KW-0630">Potassium</keyword>
<dbReference type="InterPro" id="IPR036721">
    <property type="entry name" value="RCK_C_sf"/>
</dbReference>
<dbReference type="Pfam" id="PF02254">
    <property type="entry name" value="TrkA_N"/>
    <property type="match status" value="2"/>
</dbReference>
<feature type="domain" description="RCK C-terminal" evidence="8">
    <location>
        <begin position="144"/>
        <end position="228"/>
    </location>
</feature>
<dbReference type="PROSITE" id="PS51202">
    <property type="entry name" value="RCK_C"/>
    <property type="match status" value="2"/>
</dbReference>
<dbReference type="PRINTS" id="PR00335">
    <property type="entry name" value="KUPTAKETRKA"/>
</dbReference>
<reference evidence="10" key="1">
    <citation type="journal article" date="2019" name="Int. J. Syst. Evol. Microbiol.">
        <title>The Global Catalogue of Microorganisms (GCM) 10K type strain sequencing project: providing services to taxonomists for standard genome sequencing and annotation.</title>
        <authorList>
            <consortium name="The Broad Institute Genomics Platform"/>
            <consortium name="The Broad Institute Genome Sequencing Center for Infectious Disease"/>
            <person name="Wu L."/>
            <person name="Ma J."/>
        </authorList>
    </citation>
    <scope>NUCLEOTIDE SEQUENCE [LARGE SCALE GENOMIC DNA]</scope>
    <source>
        <strain evidence="10">ZS-35-S2</strain>
    </source>
</reference>
<evidence type="ECO:0000259" key="7">
    <source>
        <dbReference type="PROSITE" id="PS51201"/>
    </source>
</evidence>